<dbReference type="STRING" id="1798351.A2930_02465"/>
<dbReference type="EMBL" id="MFID01000029">
    <property type="protein sequence ID" value="OGF80767.1"/>
    <property type="molecule type" value="Genomic_DNA"/>
</dbReference>
<keyword evidence="1" id="KW-0472">Membrane</keyword>
<dbReference type="Proteomes" id="UP000178114">
    <property type="component" value="Unassembled WGS sequence"/>
</dbReference>
<evidence type="ECO:0000256" key="1">
    <source>
        <dbReference type="SAM" id="Phobius"/>
    </source>
</evidence>
<comment type="caution">
    <text evidence="2">The sequence shown here is derived from an EMBL/GenBank/DDBJ whole genome shotgun (WGS) entry which is preliminary data.</text>
</comment>
<keyword evidence="1" id="KW-1133">Transmembrane helix</keyword>
<accession>A0A1F5WYP5</accession>
<proteinExistence type="predicted"/>
<keyword evidence="1" id="KW-0812">Transmembrane</keyword>
<reference evidence="2 3" key="1">
    <citation type="journal article" date="2016" name="Nat. Commun.">
        <title>Thousands of microbial genomes shed light on interconnected biogeochemical processes in an aquifer system.</title>
        <authorList>
            <person name="Anantharaman K."/>
            <person name="Brown C.T."/>
            <person name="Hug L.A."/>
            <person name="Sharon I."/>
            <person name="Castelle C.J."/>
            <person name="Probst A.J."/>
            <person name="Thomas B.C."/>
            <person name="Singh A."/>
            <person name="Wilkins M.J."/>
            <person name="Karaoz U."/>
            <person name="Brodie E.L."/>
            <person name="Williams K.H."/>
            <person name="Hubbard S.S."/>
            <person name="Banfield J.F."/>
        </authorList>
    </citation>
    <scope>NUCLEOTIDE SEQUENCE [LARGE SCALE GENOMIC DNA]</scope>
</reference>
<gene>
    <name evidence="2" type="ORF">A2930_02465</name>
</gene>
<organism evidence="2 3">
    <name type="scientific">Candidatus Giovannonibacteria bacterium RIFCSPLOWO2_01_FULL_45_34</name>
    <dbReference type="NCBI Taxonomy" id="1798351"/>
    <lineage>
        <taxon>Bacteria</taxon>
        <taxon>Candidatus Giovannoniibacteriota</taxon>
    </lineage>
</organism>
<evidence type="ECO:0000313" key="3">
    <source>
        <dbReference type="Proteomes" id="UP000178114"/>
    </source>
</evidence>
<sequence>MQIKDYKPRRDVLNGNINVDKFFNGVQKKGITLLLAMLISSTASLLGLGIFMIVYGELGISTAAKESQIAFYAADSGIECALYADVMLNSFSTSTPATDINCNGTPVTLQSASDGVGGVTFRFNFTVMPGRSCATVTAMKLGSGKTVIDSFGENVPDCTTSNARVIQRGLEIMY</sequence>
<feature type="transmembrane region" description="Helical" evidence="1">
    <location>
        <begin position="31"/>
        <end position="55"/>
    </location>
</feature>
<protein>
    <recommendedName>
        <fullName evidence="4">Type 4 fimbrial biogenesis protein PilX N-terminal domain-containing protein</fullName>
    </recommendedName>
</protein>
<evidence type="ECO:0000313" key="2">
    <source>
        <dbReference type="EMBL" id="OGF80767.1"/>
    </source>
</evidence>
<evidence type="ECO:0008006" key="4">
    <source>
        <dbReference type="Google" id="ProtNLM"/>
    </source>
</evidence>
<name>A0A1F5WYP5_9BACT</name>
<dbReference type="AlphaFoldDB" id="A0A1F5WYP5"/>